<comment type="subcellular location">
    <subcellularLocation>
        <location evidence="1">Membrane</location>
        <topology evidence="1">Multi-pass membrane protein</topology>
    </subcellularLocation>
</comment>
<feature type="transmembrane region" description="Helical" evidence="5">
    <location>
        <begin position="68"/>
        <end position="89"/>
    </location>
</feature>
<evidence type="ECO:0000313" key="7">
    <source>
        <dbReference type="EMBL" id="MCI2285078.1"/>
    </source>
</evidence>
<organism evidence="7 8">
    <name type="scientific">Colwellia maritima</name>
    <dbReference type="NCBI Taxonomy" id="2912588"/>
    <lineage>
        <taxon>Bacteria</taxon>
        <taxon>Pseudomonadati</taxon>
        <taxon>Pseudomonadota</taxon>
        <taxon>Gammaproteobacteria</taxon>
        <taxon>Alteromonadales</taxon>
        <taxon>Colwelliaceae</taxon>
        <taxon>Colwellia</taxon>
    </lineage>
</organism>
<feature type="transmembrane region" description="Helical" evidence="5">
    <location>
        <begin position="236"/>
        <end position="255"/>
    </location>
</feature>
<keyword evidence="3 5" id="KW-1133">Transmembrane helix</keyword>
<evidence type="ECO:0000256" key="5">
    <source>
        <dbReference type="SAM" id="Phobius"/>
    </source>
</evidence>
<proteinExistence type="predicted"/>
<evidence type="ECO:0000259" key="6">
    <source>
        <dbReference type="Pfam" id="PF00892"/>
    </source>
</evidence>
<dbReference type="Pfam" id="PF00892">
    <property type="entry name" value="EamA"/>
    <property type="match status" value="2"/>
</dbReference>
<evidence type="ECO:0000256" key="1">
    <source>
        <dbReference type="ARBA" id="ARBA00004141"/>
    </source>
</evidence>
<feature type="transmembrane region" description="Helical" evidence="5">
    <location>
        <begin position="121"/>
        <end position="141"/>
    </location>
</feature>
<keyword evidence="2 5" id="KW-0812">Transmembrane</keyword>
<comment type="caution">
    <text evidence="7">The sequence shown here is derived from an EMBL/GenBank/DDBJ whole genome shotgun (WGS) entry which is preliminary data.</text>
</comment>
<feature type="domain" description="EamA" evidence="6">
    <location>
        <begin position="148"/>
        <end position="278"/>
    </location>
</feature>
<reference evidence="7" key="1">
    <citation type="submission" date="2022-01" db="EMBL/GenBank/DDBJ databases">
        <title>Colwellia maritima, isolated from seawater.</title>
        <authorList>
            <person name="Kristyanto S."/>
            <person name="Jung J."/>
            <person name="Jeon C.O."/>
        </authorList>
    </citation>
    <scope>NUCLEOTIDE SEQUENCE</scope>
    <source>
        <strain evidence="7">MSW7</strain>
    </source>
</reference>
<name>A0ABS9X4B0_9GAMM</name>
<feature type="transmembrane region" description="Helical" evidence="5">
    <location>
        <begin position="38"/>
        <end position="56"/>
    </location>
</feature>
<feature type="transmembrane region" description="Helical" evidence="5">
    <location>
        <begin position="205"/>
        <end position="224"/>
    </location>
</feature>
<accession>A0ABS9X4B0</accession>
<dbReference type="RefSeq" id="WP_242287749.1">
    <property type="nucleotide sequence ID" value="NZ_JAKKSL010000004.1"/>
</dbReference>
<evidence type="ECO:0000313" key="8">
    <source>
        <dbReference type="Proteomes" id="UP001139646"/>
    </source>
</evidence>
<feature type="transmembrane region" description="Helical" evidence="5">
    <location>
        <begin position="147"/>
        <end position="168"/>
    </location>
</feature>
<dbReference type="EMBL" id="JAKKSL010000004">
    <property type="protein sequence ID" value="MCI2285078.1"/>
    <property type="molecule type" value="Genomic_DNA"/>
</dbReference>
<dbReference type="PANTHER" id="PTHR32322">
    <property type="entry name" value="INNER MEMBRANE TRANSPORTER"/>
    <property type="match status" value="1"/>
</dbReference>
<dbReference type="InterPro" id="IPR037185">
    <property type="entry name" value="EmrE-like"/>
</dbReference>
<feature type="transmembrane region" description="Helical" evidence="5">
    <location>
        <begin position="267"/>
        <end position="287"/>
    </location>
</feature>
<dbReference type="SUPFAM" id="SSF103481">
    <property type="entry name" value="Multidrug resistance efflux transporter EmrE"/>
    <property type="match status" value="2"/>
</dbReference>
<dbReference type="Proteomes" id="UP001139646">
    <property type="component" value="Unassembled WGS sequence"/>
</dbReference>
<keyword evidence="8" id="KW-1185">Reference proteome</keyword>
<feature type="domain" description="EamA" evidence="6">
    <location>
        <begin position="6"/>
        <end position="138"/>
    </location>
</feature>
<evidence type="ECO:0000256" key="4">
    <source>
        <dbReference type="ARBA" id="ARBA00023136"/>
    </source>
</evidence>
<gene>
    <name evidence="7" type="ORF">L3081_18855</name>
</gene>
<dbReference type="PANTHER" id="PTHR32322:SF9">
    <property type="entry name" value="AMINO-ACID METABOLITE EFFLUX PUMP-RELATED"/>
    <property type="match status" value="1"/>
</dbReference>
<evidence type="ECO:0000256" key="3">
    <source>
        <dbReference type="ARBA" id="ARBA00022989"/>
    </source>
</evidence>
<keyword evidence="4 5" id="KW-0472">Membrane</keyword>
<dbReference type="InterPro" id="IPR050638">
    <property type="entry name" value="AA-Vitamin_Transporters"/>
</dbReference>
<protein>
    <submittedName>
        <fullName evidence="7">DMT family transporter</fullName>
    </submittedName>
</protein>
<evidence type="ECO:0000256" key="2">
    <source>
        <dbReference type="ARBA" id="ARBA00022692"/>
    </source>
</evidence>
<dbReference type="InterPro" id="IPR000620">
    <property type="entry name" value="EamA_dom"/>
</dbReference>
<sequence length="298" mass="31704">MLKTTFLTTLALIAFAGNSVLCRLALNDNIIDASSFTSIRLLSGAIFLLLLISISAHKSPKKSINMKGGSRLSAFFLFVYAGAFSYAYISLDTGTGALILFGAVQVTMIMSDIFKGKKLILIEWLGLAIAFIGLIILLMPSASAPSLTGFLLMAISGIAWAFYTLAGRGSKTPLVDTTNNFLRTLPFIALLMVLTLAKTHLSNQGILLAILSGTVTSGLGYAIWYSALSGLTVKNAAIIQLSVPIIAAIGGVIFANETINIELMTSSFLVLGGVFIVIMGKQCIVGFQRVGKWSMKRS</sequence>
<feature type="transmembrane region" description="Helical" evidence="5">
    <location>
        <begin position="180"/>
        <end position="199"/>
    </location>
</feature>